<dbReference type="PROSITE" id="PS01179">
    <property type="entry name" value="PID"/>
    <property type="match status" value="1"/>
</dbReference>
<dbReference type="InterPro" id="IPR006020">
    <property type="entry name" value="PTB/PI_dom"/>
</dbReference>
<gene>
    <name evidence="2" type="ORF">MNOR_LOCUS33526</name>
</gene>
<accession>A0AAV2S8G3</accession>
<dbReference type="Proteomes" id="UP001497623">
    <property type="component" value="Unassembled WGS sequence"/>
</dbReference>
<reference evidence="2 3" key="1">
    <citation type="submission" date="2024-05" db="EMBL/GenBank/DDBJ databases">
        <authorList>
            <person name="Wallberg A."/>
        </authorList>
    </citation>
    <scope>NUCLEOTIDE SEQUENCE [LARGE SCALE GENOMIC DNA]</scope>
</reference>
<keyword evidence="3" id="KW-1185">Reference proteome</keyword>
<evidence type="ECO:0000313" key="3">
    <source>
        <dbReference type="Proteomes" id="UP001497623"/>
    </source>
</evidence>
<proteinExistence type="predicted"/>
<evidence type="ECO:0000259" key="1">
    <source>
        <dbReference type="PROSITE" id="PS01179"/>
    </source>
</evidence>
<feature type="non-terminal residue" evidence="2">
    <location>
        <position position="117"/>
    </location>
</feature>
<name>A0AAV2S8G3_MEGNR</name>
<dbReference type="InterPro" id="IPR011993">
    <property type="entry name" value="PH-like_dom_sf"/>
</dbReference>
<organism evidence="2 3">
    <name type="scientific">Meganyctiphanes norvegica</name>
    <name type="common">Northern krill</name>
    <name type="synonym">Thysanopoda norvegica</name>
    <dbReference type="NCBI Taxonomy" id="48144"/>
    <lineage>
        <taxon>Eukaryota</taxon>
        <taxon>Metazoa</taxon>
        <taxon>Ecdysozoa</taxon>
        <taxon>Arthropoda</taxon>
        <taxon>Crustacea</taxon>
        <taxon>Multicrustacea</taxon>
        <taxon>Malacostraca</taxon>
        <taxon>Eumalacostraca</taxon>
        <taxon>Eucarida</taxon>
        <taxon>Euphausiacea</taxon>
        <taxon>Euphausiidae</taxon>
        <taxon>Meganyctiphanes</taxon>
    </lineage>
</organism>
<evidence type="ECO:0000313" key="2">
    <source>
        <dbReference type="EMBL" id="CAL4166847.1"/>
    </source>
</evidence>
<dbReference type="EMBL" id="CAXKWB010048576">
    <property type="protein sequence ID" value="CAL4166847.1"/>
    <property type="molecule type" value="Genomic_DNA"/>
</dbReference>
<comment type="caution">
    <text evidence="2">The sequence shown here is derived from an EMBL/GenBank/DDBJ whole genome shotgun (WGS) entry which is preliminary data.</text>
</comment>
<feature type="domain" description="PID" evidence="1">
    <location>
        <begin position="7"/>
        <end position="97"/>
    </location>
</feature>
<dbReference type="Gene3D" id="2.30.29.30">
    <property type="entry name" value="Pleckstrin-homology domain (PH domain)/Phosphotyrosine-binding domain (PTB)"/>
    <property type="match status" value="1"/>
</dbReference>
<protein>
    <recommendedName>
        <fullName evidence="1">PID domain-containing protein</fullName>
    </recommendedName>
</protein>
<sequence>MNDTGGQYQCTLLGTVDIVQSMRLLESHQRLRMAKIAHKAIYLKDIEDSDRSWLQNPETYYNTKVNLKIDSTSRGLMLYDGKTLMSQHPIATISVMVTLDGCEGHLVYIGQCSKANR</sequence>
<dbReference type="AlphaFoldDB" id="A0AAV2S8G3"/>